<dbReference type="Gene3D" id="2.40.50.1000">
    <property type="match status" value="1"/>
</dbReference>
<dbReference type="GO" id="GO:0022627">
    <property type="term" value="C:cytosolic small ribosomal subunit"/>
    <property type="evidence" value="ECO:0007669"/>
    <property type="project" value="UniProtKB-UniRule"/>
</dbReference>
<proteinExistence type="inferred from homology"/>
<evidence type="ECO:0000256" key="4">
    <source>
        <dbReference type="ARBA" id="ARBA00022980"/>
    </source>
</evidence>
<keyword evidence="4 6" id="KW-0689">Ribosomal protein</keyword>
<dbReference type="AlphaFoldDB" id="A0A832YYK1"/>
<reference evidence="7" key="1">
    <citation type="journal article" date="2020" name="ISME J.">
        <title>Gammaproteobacteria mediating utilization of methyl-, sulfur- and petroleum organic compounds in deep ocean hydrothermal plumes.</title>
        <authorList>
            <person name="Zhou Z."/>
            <person name="Liu Y."/>
            <person name="Pan J."/>
            <person name="Cron B.R."/>
            <person name="Toner B.M."/>
            <person name="Anantharaman K."/>
            <person name="Breier J.A."/>
            <person name="Dick G.J."/>
            <person name="Li M."/>
        </authorList>
    </citation>
    <scope>NUCLEOTIDE SEQUENCE</scope>
    <source>
        <strain evidence="7">SZUA-1435</strain>
    </source>
</reference>
<dbReference type="PANTHER" id="PTHR10744">
    <property type="entry name" value="40S RIBOSOMAL PROTEIN S11 FAMILY MEMBER"/>
    <property type="match status" value="1"/>
</dbReference>
<evidence type="ECO:0000256" key="5">
    <source>
        <dbReference type="ARBA" id="ARBA00023274"/>
    </source>
</evidence>
<dbReference type="HAMAP" id="MF_01345_A">
    <property type="entry name" value="Ribosomal_uS17_A"/>
    <property type="match status" value="1"/>
</dbReference>
<name>A0A832YYK1_9CREN</name>
<dbReference type="Proteomes" id="UP000605805">
    <property type="component" value="Unassembled WGS sequence"/>
</dbReference>
<gene>
    <name evidence="6" type="primary">rps17</name>
    <name evidence="7" type="ORF">EYH02_02320</name>
</gene>
<dbReference type="GO" id="GO:0003735">
    <property type="term" value="F:structural constituent of ribosome"/>
    <property type="evidence" value="ECO:0007669"/>
    <property type="project" value="UniProtKB-UniRule"/>
</dbReference>
<dbReference type="GO" id="GO:0019843">
    <property type="term" value="F:rRNA binding"/>
    <property type="evidence" value="ECO:0007669"/>
    <property type="project" value="UniProtKB-UniRule"/>
</dbReference>
<sequence length="125" mass="14405">MSTTSDKNVRVRDIGIRYPGLEPPKTVCDDKKCPWHGKVRVRGLLLVGKVVKAKMQRTVVVEREYLVWVRKYMRYERRRSRIHAHNPPCINAKEGDIVLIGETRPLAKSVAFVVLGVLKRGEEKK</sequence>
<keyword evidence="2 6" id="KW-0699">rRNA-binding</keyword>
<accession>A0A832YYK1</accession>
<evidence type="ECO:0000256" key="1">
    <source>
        <dbReference type="ARBA" id="ARBA00010254"/>
    </source>
</evidence>
<dbReference type="InterPro" id="IPR012340">
    <property type="entry name" value="NA-bd_OB-fold"/>
</dbReference>
<dbReference type="NCBIfam" id="TIGR03630">
    <property type="entry name" value="uS17_arch"/>
    <property type="match status" value="1"/>
</dbReference>
<comment type="similarity">
    <text evidence="1 6">Belongs to the universal ribosomal protein uS17 family.</text>
</comment>
<organism evidence="7 8">
    <name type="scientific">Ignisphaera aggregans</name>
    <dbReference type="NCBI Taxonomy" id="334771"/>
    <lineage>
        <taxon>Archaea</taxon>
        <taxon>Thermoproteota</taxon>
        <taxon>Thermoprotei</taxon>
        <taxon>Desulfurococcales</taxon>
        <taxon>Desulfurococcaceae</taxon>
        <taxon>Ignisphaera</taxon>
    </lineage>
</organism>
<dbReference type="InterPro" id="IPR000266">
    <property type="entry name" value="Ribosomal_uS17"/>
</dbReference>
<dbReference type="EMBL" id="DQTV01000045">
    <property type="protein sequence ID" value="HIP56892.1"/>
    <property type="molecule type" value="Genomic_DNA"/>
</dbReference>
<dbReference type="InterPro" id="IPR019978">
    <property type="entry name" value="Ribosomal_uS17_archaeal"/>
</dbReference>
<keyword evidence="3 6" id="KW-0694">RNA-binding</keyword>
<keyword evidence="5 6" id="KW-0687">Ribonucleoprotein</keyword>
<comment type="caution">
    <text evidence="7">The sequence shown here is derived from an EMBL/GenBank/DDBJ whole genome shotgun (WGS) entry which is preliminary data.</text>
</comment>
<evidence type="ECO:0000256" key="3">
    <source>
        <dbReference type="ARBA" id="ARBA00022884"/>
    </source>
</evidence>
<comment type="function">
    <text evidence="6">One of the primary rRNA binding proteins, it binds specifically to the 5'-end of 16S ribosomal RNA.</text>
</comment>
<dbReference type="PRINTS" id="PR00973">
    <property type="entry name" value="RIBOSOMALS17"/>
</dbReference>
<evidence type="ECO:0000313" key="7">
    <source>
        <dbReference type="EMBL" id="HIP56892.1"/>
    </source>
</evidence>
<dbReference type="GO" id="GO:0006412">
    <property type="term" value="P:translation"/>
    <property type="evidence" value="ECO:0007669"/>
    <property type="project" value="UniProtKB-UniRule"/>
</dbReference>
<protein>
    <recommendedName>
        <fullName evidence="6">Small ribosomal subunit protein uS17</fullName>
    </recommendedName>
</protein>
<evidence type="ECO:0000313" key="8">
    <source>
        <dbReference type="Proteomes" id="UP000605805"/>
    </source>
</evidence>
<dbReference type="PANTHER" id="PTHR10744:SF9">
    <property type="entry name" value="40S RIBOSOMAL PROTEIN S11-RELATED"/>
    <property type="match status" value="1"/>
</dbReference>
<dbReference type="Pfam" id="PF00366">
    <property type="entry name" value="Ribosomal_S17"/>
    <property type="match status" value="1"/>
</dbReference>
<comment type="subunit">
    <text evidence="6">Part of the 30S ribosomal subunit.</text>
</comment>
<dbReference type="CDD" id="cd00364">
    <property type="entry name" value="Ribosomal_uS17"/>
    <property type="match status" value="1"/>
</dbReference>
<dbReference type="SUPFAM" id="SSF50249">
    <property type="entry name" value="Nucleic acid-binding proteins"/>
    <property type="match status" value="1"/>
</dbReference>
<dbReference type="InterPro" id="IPR028333">
    <property type="entry name" value="Ribosomal_uS17_arc/euk"/>
</dbReference>
<evidence type="ECO:0000256" key="6">
    <source>
        <dbReference type="HAMAP-Rule" id="MF_01345"/>
    </source>
</evidence>
<evidence type="ECO:0000256" key="2">
    <source>
        <dbReference type="ARBA" id="ARBA00022730"/>
    </source>
</evidence>
<dbReference type="NCBIfam" id="NF006345">
    <property type="entry name" value="PRK08572.1"/>
    <property type="match status" value="1"/>
</dbReference>